<accession>A0A6F8PR90</accession>
<dbReference type="KEGG" id="tzo:THMIRHAT_22930"/>
<dbReference type="EMBL" id="AP021888">
    <property type="protein sequence ID" value="BBP44547.1"/>
    <property type="molecule type" value="Genomic_DNA"/>
</dbReference>
<evidence type="ECO:0000313" key="3">
    <source>
        <dbReference type="Proteomes" id="UP000501466"/>
    </source>
</evidence>
<organism evidence="2 3">
    <name type="scientific">Thiosulfativibrio zosterae</name>
    <dbReference type="NCBI Taxonomy" id="2675053"/>
    <lineage>
        <taxon>Bacteria</taxon>
        <taxon>Pseudomonadati</taxon>
        <taxon>Pseudomonadota</taxon>
        <taxon>Gammaproteobacteria</taxon>
        <taxon>Thiotrichales</taxon>
        <taxon>Piscirickettsiaceae</taxon>
        <taxon>Thiosulfativibrio</taxon>
    </lineage>
</organism>
<dbReference type="AlphaFoldDB" id="A0A6F8PR90"/>
<gene>
    <name evidence="2" type="ORF">THMIRHAT_22930</name>
</gene>
<dbReference type="Proteomes" id="UP000501466">
    <property type="component" value="Chromosome"/>
</dbReference>
<protein>
    <submittedName>
        <fullName evidence="2">Uncharacterized protein</fullName>
    </submittedName>
</protein>
<evidence type="ECO:0000313" key="2">
    <source>
        <dbReference type="EMBL" id="BBP44547.1"/>
    </source>
</evidence>
<sequence length="61" mass="6735">MTQQSDHKATEHNPKKVSAIKSPTSGCLMILDDLPEQPIDIQNDLECNASKAKVNRNSKTN</sequence>
<dbReference type="RefSeq" id="WP_173292258.1">
    <property type="nucleotide sequence ID" value="NZ_AP021888.1"/>
</dbReference>
<name>A0A6F8PR90_9GAMM</name>
<evidence type="ECO:0000256" key="1">
    <source>
        <dbReference type="SAM" id="MobiDB-lite"/>
    </source>
</evidence>
<feature type="compositionally biased region" description="Basic and acidic residues" evidence="1">
    <location>
        <begin position="1"/>
        <end position="14"/>
    </location>
</feature>
<proteinExistence type="predicted"/>
<keyword evidence="3" id="KW-1185">Reference proteome</keyword>
<feature type="region of interest" description="Disordered" evidence="1">
    <location>
        <begin position="1"/>
        <end position="21"/>
    </location>
</feature>
<reference evidence="3" key="1">
    <citation type="submission" date="2019-11" db="EMBL/GenBank/DDBJ databases">
        <title>Isolation and characterization of two novel species in the genus Thiomicrorhabdus.</title>
        <authorList>
            <person name="Mochizuki J."/>
            <person name="Kojima H."/>
            <person name="Fukui M."/>
        </authorList>
    </citation>
    <scope>NUCLEOTIDE SEQUENCE [LARGE SCALE GENOMIC DNA]</scope>
    <source>
        <strain evidence="3">AkT22</strain>
    </source>
</reference>